<accession>A0A6I3SC76</accession>
<comment type="caution">
    <text evidence="2">The sequence shown here is derived from an EMBL/GenBank/DDBJ whole genome shotgun (WGS) entry which is preliminary data.</text>
</comment>
<keyword evidence="3" id="KW-1185">Reference proteome</keyword>
<proteinExistence type="inferred from homology"/>
<gene>
    <name evidence="2" type="ORF">GJ688_00920</name>
</gene>
<reference evidence="2 3" key="1">
    <citation type="submission" date="2019-11" db="EMBL/GenBank/DDBJ databases">
        <title>Whole-genome sequence of a the green, strictly anaerobic photosynthetic bacterium Heliobacillus mobilis DSM 6151.</title>
        <authorList>
            <person name="Kyndt J.A."/>
            <person name="Meyer T.E."/>
        </authorList>
    </citation>
    <scope>NUCLEOTIDE SEQUENCE [LARGE SCALE GENOMIC DNA]</scope>
    <source>
        <strain evidence="2 3">DSM 6151</strain>
    </source>
</reference>
<name>A0A6I3SC76_HELMO</name>
<dbReference type="InterPro" id="IPR023378">
    <property type="entry name" value="YheA/YmcA-like_dom_sf"/>
</dbReference>
<dbReference type="RefSeq" id="WP_155474652.1">
    <property type="nucleotide sequence ID" value="NZ_WNKU01000001.1"/>
</dbReference>
<dbReference type="InterPro" id="IPR010368">
    <property type="entry name" value="Com_YlbF"/>
</dbReference>
<organism evidence="2 3">
    <name type="scientific">Heliobacterium mobile</name>
    <name type="common">Heliobacillus mobilis</name>
    <dbReference type="NCBI Taxonomy" id="28064"/>
    <lineage>
        <taxon>Bacteria</taxon>
        <taxon>Bacillati</taxon>
        <taxon>Bacillota</taxon>
        <taxon>Clostridia</taxon>
        <taxon>Eubacteriales</taxon>
        <taxon>Heliobacteriaceae</taxon>
        <taxon>Heliobacterium</taxon>
    </lineage>
</organism>
<dbReference type="Pfam" id="PF06133">
    <property type="entry name" value="Com_YlbF"/>
    <property type="match status" value="1"/>
</dbReference>
<dbReference type="Gene3D" id="1.20.1500.10">
    <property type="entry name" value="YheA/YmcA-like"/>
    <property type="match status" value="1"/>
</dbReference>
<dbReference type="EMBL" id="WNKU01000001">
    <property type="protein sequence ID" value="MTV47539.1"/>
    <property type="molecule type" value="Genomic_DNA"/>
</dbReference>
<protein>
    <recommendedName>
        <fullName evidence="1">UPF0342 protein GJ688_00920</fullName>
    </recommendedName>
</protein>
<evidence type="ECO:0000313" key="3">
    <source>
        <dbReference type="Proteomes" id="UP000430670"/>
    </source>
</evidence>
<sequence>MNIHDQAHQLARSLKNSAEYQELLTAKSKVEAIPESKKMLHDFRAKQWELQKVTLSGQQPTEAQLQSFQQLAGLISLQPSLQEYLMAEFRFSQLMTDVQKILSDAVKDWLPEELGNP</sequence>
<evidence type="ECO:0000256" key="1">
    <source>
        <dbReference type="HAMAP-Rule" id="MF_01526"/>
    </source>
</evidence>
<dbReference type="OrthoDB" id="9811402at2"/>
<dbReference type="HAMAP" id="MF_01526">
    <property type="entry name" value="UPF0342"/>
    <property type="match status" value="1"/>
</dbReference>
<dbReference type="AlphaFoldDB" id="A0A6I3SC76"/>
<dbReference type="Proteomes" id="UP000430670">
    <property type="component" value="Unassembled WGS sequence"/>
</dbReference>
<dbReference type="SUPFAM" id="SSF158622">
    <property type="entry name" value="YheA/YmcA-like"/>
    <property type="match status" value="1"/>
</dbReference>
<comment type="similarity">
    <text evidence="1">Belongs to the UPF0342 family.</text>
</comment>
<evidence type="ECO:0000313" key="2">
    <source>
        <dbReference type="EMBL" id="MTV47539.1"/>
    </source>
</evidence>